<dbReference type="STRING" id="698757.Pogu_0962"/>
<reference evidence="2 3" key="1">
    <citation type="journal article" date="2012" name="Stand. Genomic Sci.">
        <title>Complete genome sequence of Pyrobaculum oguniense.</title>
        <authorList>
            <person name="Bernick D.L."/>
            <person name="Karplus K."/>
            <person name="Lui L.M."/>
            <person name="Coker J.K."/>
            <person name="Murphy J.N."/>
            <person name="Chan P.P."/>
            <person name="Cozen A.E."/>
            <person name="Lowe T.M."/>
        </authorList>
    </citation>
    <scope>NUCLEOTIDE SEQUENCE [LARGE SCALE GENOMIC DNA]</scope>
    <source>
        <strain evidence="2 3">TE7</strain>
    </source>
</reference>
<evidence type="ECO:0000313" key="2">
    <source>
        <dbReference type="EMBL" id="AFA38989.1"/>
    </source>
</evidence>
<feature type="transmembrane region" description="Helical" evidence="1">
    <location>
        <begin position="17"/>
        <end position="40"/>
    </location>
</feature>
<dbReference type="Proteomes" id="UP000009062">
    <property type="component" value="Chromosome"/>
</dbReference>
<name>H6Q9T1_PYROT</name>
<dbReference type="HOGENOM" id="CLU_3245499_0_0_2"/>
<dbReference type="KEGG" id="pog:Pogu_0962"/>
<dbReference type="AlphaFoldDB" id="H6Q9T1"/>
<dbReference type="EMBL" id="CP003316">
    <property type="protein sequence ID" value="AFA38989.1"/>
    <property type="molecule type" value="Genomic_DNA"/>
</dbReference>
<accession>H6Q9T1</accession>
<proteinExistence type="predicted"/>
<evidence type="ECO:0000256" key="1">
    <source>
        <dbReference type="SAM" id="Phobius"/>
    </source>
</evidence>
<keyword evidence="1" id="KW-0812">Transmembrane</keyword>
<organism evidence="2 3">
    <name type="scientific">Pyrobaculum oguniense (strain DSM 13380 / JCM 10595 / TE7)</name>
    <dbReference type="NCBI Taxonomy" id="698757"/>
    <lineage>
        <taxon>Archaea</taxon>
        <taxon>Thermoproteota</taxon>
        <taxon>Thermoprotei</taxon>
        <taxon>Thermoproteales</taxon>
        <taxon>Thermoproteaceae</taxon>
        <taxon>Pyrobaculum</taxon>
    </lineage>
</organism>
<keyword evidence="1" id="KW-0472">Membrane</keyword>
<evidence type="ECO:0000313" key="3">
    <source>
        <dbReference type="Proteomes" id="UP000009062"/>
    </source>
</evidence>
<keyword evidence="3" id="KW-1185">Reference proteome</keyword>
<protein>
    <submittedName>
        <fullName evidence="2">Uncharacterized protein</fullName>
    </submittedName>
</protein>
<gene>
    <name evidence="2" type="ordered locus">Pogu_0962</name>
</gene>
<sequence>MSGEEKVEPILPVEKKLVAISLILAAILMGVLYVVAWATLGV</sequence>
<keyword evidence="1" id="KW-1133">Transmembrane helix</keyword>